<keyword evidence="3" id="KW-1185">Reference proteome</keyword>
<evidence type="ECO:0000313" key="3">
    <source>
        <dbReference type="Proteomes" id="UP000664132"/>
    </source>
</evidence>
<protein>
    <submittedName>
        <fullName evidence="2">Uncharacterized protein</fullName>
    </submittedName>
</protein>
<dbReference type="Proteomes" id="UP000664132">
    <property type="component" value="Unassembled WGS sequence"/>
</dbReference>
<proteinExistence type="predicted"/>
<feature type="transmembrane region" description="Helical" evidence="1">
    <location>
        <begin position="68"/>
        <end position="88"/>
    </location>
</feature>
<dbReference type="EMBL" id="JAFJYH010000133">
    <property type="protein sequence ID" value="KAG4418253.1"/>
    <property type="molecule type" value="Genomic_DNA"/>
</dbReference>
<dbReference type="OrthoDB" id="3552226at2759"/>
<feature type="transmembrane region" description="Helical" evidence="1">
    <location>
        <begin position="100"/>
        <end position="121"/>
    </location>
</feature>
<dbReference type="AlphaFoldDB" id="A0A8H7TG87"/>
<evidence type="ECO:0000256" key="1">
    <source>
        <dbReference type="SAM" id="Phobius"/>
    </source>
</evidence>
<name>A0A8H7TG87_9HELO</name>
<keyword evidence="1" id="KW-0812">Transmembrane</keyword>
<keyword evidence="1" id="KW-1133">Transmembrane helix</keyword>
<comment type="caution">
    <text evidence="2">The sequence shown here is derived from an EMBL/GenBank/DDBJ whole genome shotgun (WGS) entry which is preliminary data.</text>
</comment>
<accession>A0A8H7TG87</accession>
<sequence length="142" mass="16519">MALNLFRTILHTIREMFQPQVLPSNTLNPTLLSIGQKCYHIQSQYLRILDRYSFFTAGPPRYQAYTGFHVFFVLNMIFVSGVVLGLLSLVMSDKEYRGRFWGLVLVQMLLIDVAFAIVWGLEMSDEKRAEGYIWKDFKGRVD</sequence>
<reference evidence="2" key="1">
    <citation type="submission" date="2021-02" db="EMBL/GenBank/DDBJ databases">
        <title>Genome sequence Cadophora malorum strain M34.</title>
        <authorList>
            <person name="Stefanovic E."/>
            <person name="Vu D."/>
            <person name="Scully C."/>
            <person name="Dijksterhuis J."/>
            <person name="Roader J."/>
            <person name="Houbraken J."/>
        </authorList>
    </citation>
    <scope>NUCLEOTIDE SEQUENCE</scope>
    <source>
        <strain evidence="2">M34</strain>
    </source>
</reference>
<organism evidence="2 3">
    <name type="scientific">Cadophora malorum</name>
    <dbReference type="NCBI Taxonomy" id="108018"/>
    <lineage>
        <taxon>Eukaryota</taxon>
        <taxon>Fungi</taxon>
        <taxon>Dikarya</taxon>
        <taxon>Ascomycota</taxon>
        <taxon>Pezizomycotina</taxon>
        <taxon>Leotiomycetes</taxon>
        <taxon>Helotiales</taxon>
        <taxon>Ploettnerulaceae</taxon>
        <taxon>Cadophora</taxon>
    </lineage>
</organism>
<gene>
    <name evidence="2" type="ORF">IFR04_008611</name>
</gene>
<evidence type="ECO:0000313" key="2">
    <source>
        <dbReference type="EMBL" id="KAG4418253.1"/>
    </source>
</evidence>
<keyword evidence="1" id="KW-0472">Membrane</keyword>